<feature type="compositionally biased region" description="Pro residues" evidence="1">
    <location>
        <begin position="7"/>
        <end position="26"/>
    </location>
</feature>
<protein>
    <submittedName>
        <fullName evidence="2">Os11g0186550 protein</fullName>
    </submittedName>
</protein>
<gene>
    <name evidence="2" type="ordered locus">Os11g0186550</name>
    <name evidence="2" type="ORF">OSNPB_110186550</name>
</gene>
<reference evidence="3" key="1">
    <citation type="journal article" date="2005" name="Nature">
        <title>The map-based sequence of the rice genome.</title>
        <authorList>
            <consortium name="International rice genome sequencing project (IRGSP)"/>
            <person name="Matsumoto T."/>
            <person name="Wu J."/>
            <person name="Kanamori H."/>
            <person name="Katayose Y."/>
            <person name="Fujisawa M."/>
            <person name="Namiki N."/>
            <person name="Mizuno H."/>
            <person name="Yamamoto K."/>
            <person name="Antonio B.A."/>
            <person name="Baba T."/>
            <person name="Sakata K."/>
            <person name="Nagamura Y."/>
            <person name="Aoki H."/>
            <person name="Arikawa K."/>
            <person name="Arita K."/>
            <person name="Bito T."/>
            <person name="Chiden Y."/>
            <person name="Fujitsuka N."/>
            <person name="Fukunaka R."/>
            <person name="Hamada M."/>
            <person name="Harada C."/>
            <person name="Hayashi A."/>
            <person name="Hijishita S."/>
            <person name="Honda M."/>
            <person name="Hosokawa S."/>
            <person name="Ichikawa Y."/>
            <person name="Idonuma A."/>
            <person name="Iijima M."/>
            <person name="Ikeda M."/>
            <person name="Ikeno M."/>
            <person name="Ito K."/>
            <person name="Ito S."/>
            <person name="Ito T."/>
            <person name="Ito Y."/>
            <person name="Ito Y."/>
            <person name="Iwabuchi A."/>
            <person name="Kamiya K."/>
            <person name="Karasawa W."/>
            <person name="Kurita K."/>
            <person name="Katagiri S."/>
            <person name="Kikuta A."/>
            <person name="Kobayashi H."/>
            <person name="Kobayashi N."/>
            <person name="Machita K."/>
            <person name="Maehara T."/>
            <person name="Masukawa M."/>
            <person name="Mizubayashi T."/>
            <person name="Mukai Y."/>
            <person name="Nagasaki H."/>
            <person name="Nagata Y."/>
            <person name="Naito S."/>
            <person name="Nakashima M."/>
            <person name="Nakama Y."/>
            <person name="Nakamichi Y."/>
            <person name="Nakamura M."/>
            <person name="Meguro A."/>
            <person name="Negishi M."/>
            <person name="Ohta I."/>
            <person name="Ohta T."/>
            <person name="Okamoto M."/>
            <person name="Ono N."/>
            <person name="Saji S."/>
            <person name="Sakaguchi M."/>
            <person name="Sakai K."/>
            <person name="Shibata M."/>
            <person name="Shimokawa T."/>
            <person name="Song J."/>
            <person name="Takazaki Y."/>
            <person name="Terasawa K."/>
            <person name="Tsugane M."/>
            <person name="Tsuji K."/>
            <person name="Ueda S."/>
            <person name="Waki K."/>
            <person name="Yamagata H."/>
            <person name="Yamamoto M."/>
            <person name="Yamamoto S."/>
            <person name="Yamane H."/>
            <person name="Yoshiki S."/>
            <person name="Yoshihara R."/>
            <person name="Yukawa K."/>
            <person name="Zhong H."/>
            <person name="Yano M."/>
            <person name="Yuan Q."/>
            <person name="Ouyang S."/>
            <person name="Liu J."/>
            <person name="Jones K.M."/>
            <person name="Gansberger K."/>
            <person name="Moffat K."/>
            <person name="Hill J."/>
            <person name="Bera J."/>
            <person name="Fadrosh D."/>
            <person name="Jin S."/>
            <person name="Johri S."/>
            <person name="Kim M."/>
            <person name="Overton L."/>
            <person name="Reardon M."/>
            <person name="Tsitrin T."/>
            <person name="Vuong H."/>
            <person name="Weaver B."/>
            <person name="Ciecko A."/>
            <person name="Tallon L."/>
            <person name="Jackson J."/>
            <person name="Pai G."/>
            <person name="Aken S.V."/>
            <person name="Utterback T."/>
            <person name="Reidmuller S."/>
            <person name="Feldblyum T."/>
            <person name="Hsiao J."/>
            <person name="Zismann V."/>
            <person name="Iobst S."/>
            <person name="de Vazeille A.R."/>
            <person name="Buell C.R."/>
            <person name="Ying K."/>
            <person name="Li Y."/>
            <person name="Lu T."/>
            <person name="Huang Y."/>
            <person name="Zhao Q."/>
            <person name="Feng Q."/>
            <person name="Zhang L."/>
            <person name="Zhu J."/>
            <person name="Weng Q."/>
            <person name="Mu J."/>
            <person name="Lu Y."/>
            <person name="Fan D."/>
            <person name="Liu Y."/>
            <person name="Guan J."/>
            <person name="Zhang Y."/>
            <person name="Yu S."/>
            <person name="Liu X."/>
            <person name="Zhang Y."/>
            <person name="Hong G."/>
            <person name="Han B."/>
            <person name="Choisne N."/>
            <person name="Demange N."/>
            <person name="Orjeda G."/>
            <person name="Samain S."/>
            <person name="Cattolico L."/>
            <person name="Pelletier E."/>
            <person name="Couloux A."/>
            <person name="Segurens B."/>
            <person name="Wincker P."/>
            <person name="D'Hont A."/>
            <person name="Scarpelli C."/>
            <person name="Weissenbach J."/>
            <person name="Salanoubat M."/>
            <person name="Quetier F."/>
            <person name="Yu Y."/>
            <person name="Kim H.R."/>
            <person name="Rambo T."/>
            <person name="Currie J."/>
            <person name="Collura K."/>
            <person name="Luo M."/>
            <person name="Yang T."/>
            <person name="Ammiraju J.S.S."/>
            <person name="Engler F."/>
            <person name="Soderlund C."/>
            <person name="Wing R.A."/>
            <person name="Palmer L.E."/>
            <person name="de la Bastide M."/>
            <person name="Spiegel L."/>
            <person name="Nascimento L."/>
            <person name="Zutavern T."/>
            <person name="O'Shaughnessy A."/>
            <person name="Dike S."/>
            <person name="Dedhia N."/>
            <person name="Preston R."/>
            <person name="Balija V."/>
            <person name="McCombie W.R."/>
            <person name="Chow T."/>
            <person name="Chen H."/>
            <person name="Chung M."/>
            <person name="Chen C."/>
            <person name="Shaw J."/>
            <person name="Wu H."/>
            <person name="Hsiao K."/>
            <person name="Chao Y."/>
            <person name="Chu M."/>
            <person name="Cheng C."/>
            <person name="Hour A."/>
            <person name="Lee P."/>
            <person name="Lin S."/>
            <person name="Lin Y."/>
            <person name="Liou J."/>
            <person name="Liu S."/>
            <person name="Hsing Y."/>
            <person name="Raghuvanshi S."/>
            <person name="Mohanty A."/>
            <person name="Bharti A.K."/>
            <person name="Gaur A."/>
            <person name="Gupta V."/>
            <person name="Kumar D."/>
            <person name="Ravi V."/>
            <person name="Vij S."/>
            <person name="Kapur A."/>
            <person name="Khurana P."/>
            <person name="Khurana P."/>
            <person name="Khurana J.P."/>
            <person name="Tyagi A.K."/>
            <person name="Gaikwad K."/>
            <person name="Singh A."/>
            <person name="Dalal V."/>
            <person name="Srivastava S."/>
            <person name="Dixit A."/>
            <person name="Pal A.K."/>
            <person name="Ghazi I.A."/>
            <person name="Yadav M."/>
            <person name="Pandit A."/>
            <person name="Bhargava A."/>
            <person name="Sureshbabu K."/>
            <person name="Batra K."/>
            <person name="Sharma T.R."/>
            <person name="Mohapatra T."/>
            <person name="Singh N.K."/>
            <person name="Messing J."/>
            <person name="Nelson A.B."/>
            <person name="Fuks G."/>
            <person name="Kavchok S."/>
            <person name="Keizer G."/>
            <person name="Linton E."/>
            <person name="Llaca V."/>
            <person name="Song R."/>
            <person name="Tanyolac B."/>
            <person name="Young S."/>
            <person name="Ho-Il K."/>
            <person name="Hahn J.H."/>
            <person name="Sangsakoo G."/>
            <person name="Vanavichit A."/>
            <person name="de Mattos Luiz.A.T."/>
            <person name="Zimmer P.D."/>
            <person name="Malone G."/>
            <person name="Dellagostin O."/>
            <person name="de Oliveira A.C."/>
            <person name="Bevan M."/>
            <person name="Bancroft I."/>
            <person name="Minx P."/>
            <person name="Cordum H."/>
            <person name="Wilson R."/>
            <person name="Cheng Z."/>
            <person name="Jin W."/>
            <person name="Jiang J."/>
            <person name="Leong S.A."/>
            <person name="Iwama H."/>
            <person name="Gojobori T."/>
            <person name="Itoh T."/>
            <person name="Niimura Y."/>
            <person name="Fujii Y."/>
            <person name="Habara T."/>
            <person name="Sakai H."/>
            <person name="Sato Y."/>
            <person name="Wilson G."/>
            <person name="Kumar K."/>
            <person name="McCouch S."/>
            <person name="Juretic N."/>
            <person name="Hoen D."/>
            <person name="Wright S."/>
            <person name="Bruskiewich R."/>
            <person name="Bureau T."/>
            <person name="Miyao A."/>
            <person name="Hirochika H."/>
            <person name="Nishikawa T."/>
            <person name="Kadowaki K."/>
            <person name="Sugiura M."/>
            <person name="Burr B."/>
            <person name="Sasaki T."/>
        </authorList>
    </citation>
    <scope>NUCLEOTIDE SEQUENCE [LARGE SCALE GENOMIC DNA]</scope>
    <source>
        <strain evidence="3">cv. Nipponbare</strain>
    </source>
</reference>
<dbReference type="Proteomes" id="UP000059680">
    <property type="component" value="Chromosome 11"/>
</dbReference>
<dbReference type="PaxDb" id="39947-A0A0P0Y048"/>
<proteinExistence type="predicted"/>
<dbReference type="EMBL" id="AP014967">
    <property type="protein sequence ID" value="BAT12989.1"/>
    <property type="molecule type" value="Genomic_DNA"/>
</dbReference>
<keyword evidence="3" id="KW-1185">Reference proteome</keyword>
<evidence type="ECO:0000256" key="1">
    <source>
        <dbReference type="SAM" id="MobiDB-lite"/>
    </source>
</evidence>
<reference evidence="2 3" key="2">
    <citation type="journal article" date="2013" name="Plant Cell Physiol.">
        <title>Rice Annotation Project Database (RAP-DB): an integrative and interactive database for rice genomics.</title>
        <authorList>
            <person name="Sakai H."/>
            <person name="Lee S.S."/>
            <person name="Tanaka T."/>
            <person name="Numa H."/>
            <person name="Kim J."/>
            <person name="Kawahara Y."/>
            <person name="Wakimoto H."/>
            <person name="Yang C.C."/>
            <person name="Iwamoto M."/>
            <person name="Abe T."/>
            <person name="Yamada Y."/>
            <person name="Muto A."/>
            <person name="Inokuchi H."/>
            <person name="Ikemura T."/>
            <person name="Matsumoto T."/>
            <person name="Sasaki T."/>
            <person name="Itoh T."/>
        </authorList>
    </citation>
    <scope>NUCLEOTIDE SEQUENCE [LARGE SCALE GENOMIC DNA]</scope>
    <source>
        <strain evidence="3">cv. Nipponbare</strain>
    </source>
</reference>
<dbReference type="AlphaFoldDB" id="A0A0P0Y048"/>
<sequence length="81" mass="8181">MSLQVAGPPPTPPPSSPPPIPSHVPPSLTPEYIPELLISGEFVDVELGAGGSTQQNDGAAGFCSKLGRAIMQVLLSCGCGL</sequence>
<evidence type="ECO:0000313" key="3">
    <source>
        <dbReference type="Proteomes" id="UP000059680"/>
    </source>
</evidence>
<evidence type="ECO:0000313" key="2">
    <source>
        <dbReference type="EMBL" id="BAT12989.1"/>
    </source>
</evidence>
<organism evidence="2 3">
    <name type="scientific">Oryza sativa subsp. japonica</name>
    <name type="common">Rice</name>
    <dbReference type="NCBI Taxonomy" id="39947"/>
    <lineage>
        <taxon>Eukaryota</taxon>
        <taxon>Viridiplantae</taxon>
        <taxon>Streptophyta</taxon>
        <taxon>Embryophyta</taxon>
        <taxon>Tracheophyta</taxon>
        <taxon>Spermatophyta</taxon>
        <taxon>Magnoliopsida</taxon>
        <taxon>Liliopsida</taxon>
        <taxon>Poales</taxon>
        <taxon>Poaceae</taxon>
        <taxon>BOP clade</taxon>
        <taxon>Oryzoideae</taxon>
        <taxon>Oryzeae</taxon>
        <taxon>Oryzinae</taxon>
        <taxon>Oryza</taxon>
        <taxon>Oryza sativa</taxon>
    </lineage>
</organism>
<reference evidence="2 3" key="3">
    <citation type="journal article" date="2013" name="Rice">
        <title>Improvement of the Oryza sativa Nipponbare reference genome using next generation sequence and optical map data.</title>
        <authorList>
            <person name="Kawahara Y."/>
            <person name="de la Bastide M."/>
            <person name="Hamilton J.P."/>
            <person name="Kanamori H."/>
            <person name="McCombie W.R."/>
            <person name="Ouyang S."/>
            <person name="Schwartz D.C."/>
            <person name="Tanaka T."/>
            <person name="Wu J."/>
            <person name="Zhou S."/>
            <person name="Childs K.L."/>
            <person name="Davidson R.M."/>
            <person name="Lin H."/>
            <person name="Quesada-Ocampo L."/>
            <person name="Vaillancourt B."/>
            <person name="Sakai H."/>
            <person name="Lee S.S."/>
            <person name="Kim J."/>
            <person name="Numa H."/>
            <person name="Itoh T."/>
            <person name="Buell C.R."/>
            <person name="Matsumoto T."/>
        </authorList>
    </citation>
    <scope>NUCLEOTIDE SEQUENCE [LARGE SCALE GENOMIC DNA]</scope>
    <source>
        <strain evidence="3">cv. Nipponbare</strain>
    </source>
</reference>
<feature type="region of interest" description="Disordered" evidence="1">
    <location>
        <begin position="1"/>
        <end position="26"/>
    </location>
</feature>
<accession>A0A0P0Y048</accession>
<dbReference type="InParanoid" id="A0A0P0Y048"/>
<name>A0A0P0Y048_ORYSJ</name>